<name>A0ABS8YL48_9BACL</name>
<dbReference type="Proteomes" id="UP001199916">
    <property type="component" value="Unassembled WGS sequence"/>
</dbReference>
<gene>
    <name evidence="1" type="ORF">LQV63_20390</name>
</gene>
<accession>A0ABS8YL48</accession>
<sequence length="78" mass="8933">MAYHQPQEVRVFLRNEAVQAAMKQQFNDSRLTWNYCGKVMNGIAHLKAKLSTLRVDDDRANAIGLIVIFKMIGDYGFD</sequence>
<keyword evidence="2" id="KW-1185">Reference proteome</keyword>
<evidence type="ECO:0000313" key="2">
    <source>
        <dbReference type="Proteomes" id="UP001199916"/>
    </source>
</evidence>
<evidence type="ECO:0000313" key="1">
    <source>
        <dbReference type="EMBL" id="MCE5171649.1"/>
    </source>
</evidence>
<dbReference type="EMBL" id="JAJNBZ010000019">
    <property type="protein sequence ID" value="MCE5171649.1"/>
    <property type="molecule type" value="Genomic_DNA"/>
</dbReference>
<proteinExistence type="predicted"/>
<reference evidence="1 2" key="1">
    <citation type="submission" date="2021-11" db="EMBL/GenBank/DDBJ databases">
        <title>Draft genome sequence of Paenibacillus profundus YoMME, a new Gram-positive bacteria with exoelectrogenic properties.</title>
        <authorList>
            <person name="Hubenova Y."/>
            <person name="Hubenova E."/>
            <person name="Manasiev Y."/>
            <person name="Peykov S."/>
            <person name="Mitov M."/>
        </authorList>
    </citation>
    <scope>NUCLEOTIDE SEQUENCE [LARGE SCALE GENOMIC DNA]</scope>
    <source>
        <strain evidence="1 2">YoMME</strain>
    </source>
</reference>
<comment type="caution">
    <text evidence="1">The sequence shown here is derived from an EMBL/GenBank/DDBJ whole genome shotgun (WGS) entry which is preliminary data.</text>
</comment>
<organism evidence="1 2">
    <name type="scientific">Paenibacillus profundus</name>
    <dbReference type="NCBI Taxonomy" id="1173085"/>
    <lineage>
        <taxon>Bacteria</taxon>
        <taxon>Bacillati</taxon>
        <taxon>Bacillota</taxon>
        <taxon>Bacilli</taxon>
        <taxon>Bacillales</taxon>
        <taxon>Paenibacillaceae</taxon>
        <taxon>Paenibacillus</taxon>
    </lineage>
</organism>
<protein>
    <submittedName>
        <fullName evidence="1">Uncharacterized protein</fullName>
    </submittedName>
</protein>